<feature type="region of interest" description="Disordered" evidence="3">
    <location>
        <begin position="81"/>
        <end position="102"/>
    </location>
</feature>
<dbReference type="InterPro" id="IPR000026">
    <property type="entry name" value="N1-like"/>
</dbReference>
<evidence type="ECO:0000256" key="3">
    <source>
        <dbReference type="SAM" id="MobiDB-lite"/>
    </source>
</evidence>
<evidence type="ECO:0000256" key="1">
    <source>
        <dbReference type="ARBA" id="ARBA00022722"/>
    </source>
</evidence>
<feature type="region of interest" description="Disordered" evidence="3">
    <location>
        <begin position="136"/>
        <end position="177"/>
    </location>
</feature>
<accession>A0AAV9GEP3</accession>
<evidence type="ECO:0000313" key="4">
    <source>
        <dbReference type="EMBL" id="KAK4446544.1"/>
    </source>
</evidence>
<gene>
    <name evidence="4" type="ORF">QBC34DRAFT_469574</name>
</gene>
<comment type="caution">
    <text evidence="4">The sequence shown here is derived from an EMBL/GenBank/DDBJ whole genome shotgun (WGS) entry which is preliminary data.</text>
</comment>
<dbReference type="EMBL" id="MU865956">
    <property type="protein sequence ID" value="KAK4446544.1"/>
    <property type="molecule type" value="Genomic_DNA"/>
</dbReference>
<keyword evidence="2" id="KW-0378">Hydrolase</keyword>
<dbReference type="GO" id="GO:0004521">
    <property type="term" value="F:RNA endonuclease activity"/>
    <property type="evidence" value="ECO:0007669"/>
    <property type="project" value="InterPro"/>
</dbReference>
<proteinExistence type="predicted"/>
<keyword evidence="5" id="KW-1185">Reference proteome</keyword>
<dbReference type="SUPFAM" id="SSF53933">
    <property type="entry name" value="Microbial ribonucleases"/>
    <property type="match status" value="1"/>
</dbReference>
<dbReference type="GO" id="GO:0016787">
    <property type="term" value="F:hydrolase activity"/>
    <property type="evidence" value="ECO:0007669"/>
    <property type="project" value="UniProtKB-KW"/>
</dbReference>
<dbReference type="InterPro" id="IPR016191">
    <property type="entry name" value="Ribonuclease/ribotoxin"/>
</dbReference>
<dbReference type="Pfam" id="PF00545">
    <property type="entry name" value="Ribonuclease"/>
    <property type="match status" value="1"/>
</dbReference>
<sequence>MDTLSYSPALWGRVVDSPNIRSMVLSPAGFPDDHSERGSFQLDTGRKFDSFLKFDTGSPNGNTLILPGQESERYGFNETQWRPESHQHHEIHGPGGAQLDESPRSRSVWSFAVVSVKLKSIINNLNSAVKEAAAAVGSKRHKGGPGGGKSSNSGGHTGDGDKRLPPGRPEAEEDDGEWTMVSNSRSMTRLNSIDSYYSCEGLRLLSPSNGQANPDSRLYHIKASRVRESVLQATGQHPTLHSFRGRYPRPFYNNEGFTSLLSQSPRLEYPIIHESGEPNPGPVRVVYNPNQTPSNTFTPGQPNTYDVVYHDIRKGLNPRRNFSLATYHNGRTHDLAA</sequence>
<name>A0AAV9GEP3_9PEZI</name>
<keyword evidence="1" id="KW-0540">Nuclease</keyword>
<reference evidence="4" key="1">
    <citation type="journal article" date="2023" name="Mol. Phylogenet. Evol.">
        <title>Genome-scale phylogeny and comparative genomics of the fungal order Sordariales.</title>
        <authorList>
            <person name="Hensen N."/>
            <person name="Bonometti L."/>
            <person name="Westerberg I."/>
            <person name="Brannstrom I.O."/>
            <person name="Guillou S."/>
            <person name="Cros-Aarteil S."/>
            <person name="Calhoun S."/>
            <person name="Haridas S."/>
            <person name="Kuo A."/>
            <person name="Mondo S."/>
            <person name="Pangilinan J."/>
            <person name="Riley R."/>
            <person name="LaButti K."/>
            <person name="Andreopoulos B."/>
            <person name="Lipzen A."/>
            <person name="Chen C."/>
            <person name="Yan M."/>
            <person name="Daum C."/>
            <person name="Ng V."/>
            <person name="Clum A."/>
            <person name="Steindorff A."/>
            <person name="Ohm R.A."/>
            <person name="Martin F."/>
            <person name="Silar P."/>
            <person name="Natvig D.O."/>
            <person name="Lalanne C."/>
            <person name="Gautier V."/>
            <person name="Ament-Velasquez S.L."/>
            <person name="Kruys A."/>
            <person name="Hutchinson M.I."/>
            <person name="Powell A.J."/>
            <person name="Barry K."/>
            <person name="Miller A.N."/>
            <person name="Grigoriev I.V."/>
            <person name="Debuchy R."/>
            <person name="Gladieux P."/>
            <person name="Hiltunen Thoren M."/>
            <person name="Johannesson H."/>
        </authorList>
    </citation>
    <scope>NUCLEOTIDE SEQUENCE</scope>
    <source>
        <strain evidence="4">PSN243</strain>
    </source>
</reference>
<dbReference type="GO" id="GO:0003723">
    <property type="term" value="F:RNA binding"/>
    <property type="evidence" value="ECO:0007669"/>
    <property type="project" value="InterPro"/>
</dbReference>
<organism evidence="4 5">
    <name type="scientific">Podospora aff. communis PSN243</name>
    <dbReference type="NCBI Taxonomy" id="3040156"/>
    <lineage>
        <taxon>Eukaryota</taxon>
        <taxon>Fungi</taxon>
        <taxon>Dikarya</taxon>
        <taxon>Ascomycota</taxon>
        <taxon>Pezizomycotina</taxon>
        <taxon>Sordariomycetes</taxon>
        <taxon>Sordariomycetidae</taxon>
        <taxon>Sordariales</taxon>
        <taxon>Podosporaceae</taxon>
        <taxon>Podospora</taxon>
    </lineage>
</organism>
<dbReference type="AlphaFoldDB" id="A0AAV9GEP3"/>
<reference evidence="4" key="2">
    <citation type="submission" date="2023-05" db="EMBL/GenBank/DDBJ databases">
        <authorList>
            <consortium name="Lawrence Berkeley National Laboratory"/>
            <person name="Steindorff A."/>
            <person name="Hensen N."/>
            <person name="Bonometti L."/>
            <person name="Westerberg I."/>
            <person name="Brannstrom I.O."/>
            <person name="Guillou S."/>
            <person name="Cros-Aarteil S."/>
            <person name="Calhoun S."/>
            <person name="Haridas S."/>
            <person name="Kuo A."/>
            <person name="Mondo S."/>
            <person name="Pangilinan J."/>
            <person name="Riley R."/>
            <person name="Labutti K."/>
            <person name="Andreopoulos B."/>
            <person name="Lipzen A."/>
            <person name="Chen C."/>
            <person name="Yanf M."/>
            <person name="Daum C."/>
            <person name="Ng V."/>
            <person name="Clum A."/>
            <person name="Ohm R."/>
            <person name="Martin F."/>
            <person name="Silar P."/>
            <person name="Natvig D."/>
            <person name="Lalanne C."/>
            <person name="Gautier V."/>
            <person name="Ament-Velasquez S.L."/>
            <person name="Kruys A."/>
            <person name="Hutchinson M.I."/>
            <person name="Powell A.J."/>
            <person name="Barry K."/>
            <person name="Miller A.N."/>
            <person name="Grigoriev I.V."/>
            <person name="Debuchy R."/>
            <person name="Gladieux P."/>
            <person name="Thoren M.H."/>
            <person name="Johannesson H."/>
        </authorList>
    </citation>
    <scope>NUCLEOTIDE SEQUENCE</scope>
    <source>
        <strain evidence="4">PSN243</strain>
    </source>
</reference>
<evidence type="ECO:0000313" key="5">
    <source>
        <dbReference type="Proteomes" id="UP001321760"/>
    </source>
</evidence>
<evidence type="ECO:0000256" key="2">
    <source>
        <dbReference type="ARBA" id="ARBA00022801"/>
    </source>
</evidence>
<protein>
    <submittedName>
        <fullName evidence="4">Uncharacterized protein</fullName>
    </submittedName>
</protein>
<feature type="compositionally biased region" description="Basic and acidic residues" evidence="3">
    <location>
        <begin position="81"/>
        <end position="92"/>
    </location>
</feature>
<dbReference type="Proteomes" id="UP001321760">
    <property type="component" value="Unassembled WGS sequence"/>
</dbReference>
<dbReference type="Gene3D" id="3.10.450.30">
    <property type="entry name" value="Microbial ribonucleases"/>
    <property type="match status" value="1"/>
</dbReference>